<gene>
    <name evidence="4" type="ORF">FB45DRAFT_931596</name>
</gene>
<feature type="chain" id="PRO_5042296587" evidence="3">
    <location>
        <begin position="17"/>
        <end position="466"/>
    </location>
</feature>
<accession>A0AAD7BDS8</accession>
<evidence type="ECO:0000256" key="3">
    <source>
        <dbReference type="SAM" id="SignalP"/>
    </source>
</evidence>
<keyword evidence="5" id="KW-1185">Reference proteome</keyword>
<evidence type="ECO:0000313" key="4">
    <source>
        <dbReference type="EMBL" id="KAJ7618419.1"/>
    </source>
</evidence>
<feature type="transmembrane region" description="Helical" evidence="2">
    <location>
        <begin position="208"/>
        <end position="226"/>
    </location>
</feature>
<feature type="compositionally biased region" description="Acidic residues" evidence="1">
    <location>
        <begin position="97"/>
        <end position="108"/>
    </location>
</feature>
<dbReference type="EMBL" id="JARKIF010000019">
    <property type="protein sequence ID" value="KAJ7618419.1"/>
    <property type="molecule type" value="Genomic_DNA"/>
</dbReference>
<reference evidence="4" key="1">
    <citation type="submission" date="2023-03" db="EMBL/GenBank/DDBJ databases">
        <title>Massive genome expansion in bonnet fungi (Mycena s.s.) driven by repeated elements and novel gene families across ecological guilds.</title>
        <authorList>
            <consortium name="Lawrence Berkeley National Laboratory"/>
            <person name="Harder C.B."/>
            <person name="Miyauchi S."/>
            <person name="Viragh M."/>
            <person name="Kuo A."/>
            <person name="Thoen E."/>
            <person name="Andreopoulos B."/>
            <person name="Lu D."/>
            <person name="Skrede I."/>
            <person name="Drula E."/>
            <person name="Henrissat B."/>
            <person name="Morin E."/>
            <person name="Kohler A."/>
            <person name="Barry K."/>
            <person name="LaButti K."/>
            <person name="Morin E."/>
            <person name="Salamov A."/>
            <person name="Lipzen A."/>
            <person name="Mereny Z."/>
            <person name="Hegedus B."/>
            <person name="Baldrian P."/>
            <person name="Stursova M."/>
            <person name="Weitz H."/>
            <person name="Taylor A."/>
            <person name="Grigoriev I.V."/>
            <person name="Nagy L.G."/>
            <person name="Martin F."/>
            <person name="Kauserud H."/>
        </authorList>
    </citation>
    <scope>NUCLEOTIDE SEQUENCE</scope>
    <source>
        <strain evidence="4">9284</strain>
    </source>
</reference>
<feature type="transmembrane region" description="Helical" evidence="2">
    <location>
        <begin position="274"/>
        <end position="301"/>
    </location>
</feature>
<feature type="transmembrane region" description="Helical" evidence="2">
    <location>
        <begin position="410"/>
        <end position="429"/>
    </location>
</feature>
<evidence type="ECO:0000256" key="2">
    <source>
        <dbReference type="SAM" id="Phobius"/>
    </source>
</evidence>
<feature type="transmembrane region" description="Helical" evidence="2">
    <location>
        <begin position="162"/>
        <end position="187"/>
    </location>
</feature>
<name>A0AAD7BDS8_9AGAR</name>
<dbReference type="Proteomes" id="UP001221142">
    <property type="component" value="Unassembled WGS sequence"/>
</dbReference>
<evidence type="ECO:0000256" key="1">
    <source>
        <dbReference type="SAM" id="MobiDB-lite"/>
    </source>
</evidence>
<feature type="region of interest" description="Disordered" evidence="1">
    <location>
        <begin position="86"/>
        <end position="110"/>
    </location>
</feature>
<keyword evidence="2" id="KW-0812">Transmembrane</keyword>
<keyword evidence="3" id="KW-0732">Signal</keyword>
<protein>
    <submittedName>
        <fullName evidence="4">Uncharacterized protein</fullName>
    </submittedName>
</protein>
<feature type="transmembrane region" description="Helical" evidence="2">
    <location>
        <begin position="120"/>
        <end position="142"/>
    </location>
</feature>
<feature type="signal peptide" evidence="3">
    <location>
        <begin position="1"/>
        <end position="16"/>
    </location>
</feature>
<keyword evidence="2" id="KW-1133">Transmembrane helix</keyword>
<sequence length="466" mass="53483">MPSLLALFFITRMSAGLYSAGHYLFAPSQPVPPPTRTTPIFLEPTPCLPSPTSSDAQFPYVVMLGLATVVLASVAFTIWSTFKDARRPPTAAVPPEPDTEFDTEPDTEPDPRDYTRIMSFLVAFFMTICAYFVFGITIHGLVQTVEHQIQYGLGLLQHLHDYGLQYLKIAVLAIVGHSVGLLVVFTYRHALSFTHHHRTRIITSVREYWRDSSLFLVPLLFCLWHPQLNWSFWIHYYFTSRDAHIPNLEQIRLNLVGSLPSIPLATISVILGPVALYSAGIALSTVLLIIPCLPSAISAAIQEVYYTQHFTLIRQYTCATTVHCFMATLAFMAQELKPMGSDVERWLVDRLKKVFFCSRARSEIWELFRPARESHREWRIAQSREAFKIVRLLWTTACSTWEALPWAQKLLVVAPAAAFYSYFYIIPLVDRIELLIRIEYWKYRRRRAVRQFHTNYSVENRLAANN</sequence>
<organism evidence="4 5">
    <name type="scientific">Roridomyces roridus</name>
    <dbReference type="NCBI Taxonomy" id="1738132"/>
    <lineage>
        <taxon>Eukaryota</taxon>
        <taxon>Fungi</taxon>
        <taxon>Dikarya</taxon>
        <taxon>Basidiomycota</taxon>
        <taxon>Agaricomycotina</taxon>
        <taxon>Agaricomycetes</taxon>
        <taxon>Agaricomycetidae</taxon>
        <taxon>Agaricales</taxon>
        <taxon>Marasmiineae</taxon>
        <taxon>Mycenaceae</taxon>
        <taxon>Roridomyces</taxon>
    </lineage>
</organism>
<feature type="transmembrane region" description="Helical" evidence="2">
    <location>
        <begin position="313"/>
        <end position="333"/>
    </location>
</feature>
<keyword evidence="2" id="KW-0472">Membrane</keyword>
<evidence type="ECO:0000313" key="5">
    <source>
        <dbReference type="Proteomes" id="UP001221142"/>
    </source>
</evidence>
<feature type="transmembrane region" description="Helical" evidence="2">
    <location>
        <begin position="58"/>
        <end position="79"/>
    </location>
</feature>
<comment type="caution">
    <text evidence="4">The sequence shown here is derived from an EMBL/GenBank/DDBJ whole genome shotgun (WGS) entry which is preliminary data.</text>
</comment>
<dbReference type="AlphaFoldDB" id="A0AAD7BDS8"/>
<proteinExistence type="predicted"/>